<dbReference type="PANTHER" id="PTHR43000">
    <property type="entry name" value="DTDP-D-GLUCOSE 4,6-DEHYDRATASE-RELATED"/>
    <property type="match status" value="1"/>
</dbReference>
<accession>A0A0F9EPJ1</accession>
<dbReference type="InterPro" id="IPR001509">
    <property type="entry name" value="Epimerase_deHydtase"/>
</dbReference>
<dbReference type="AlphaFoldDB" id="A0A0F9EPJ1"/>
<dbReference type="SUPFAM" id="SSF51735">
    <property type="entry name" value="NAD(P)-binding Rossmann-fold domains"/>
    <property type="match status" value="1"/>
</dbReference>
<feature type="domain" description="NAD-dependent epimerase/dehydratase" evidence="2">
    <location>
        <begin position="3"/>
        <end position="220"/>
    </location>
</feature>
<evidence type="ECO:0000259" key="2">
    <source>
        <dbReference type="Pfam" id="PF01370"/>
    </source>
</evidence>
<comment type="caution">
    <text evidence="3">The sequence shown here is derived from an EMBL/GenBank/DDBJ whole genome shotgun (WGS) entry which is preliminary data.</text>
</comment>
<dbReference type="EMBL" id="LAZR01026610">
    <property type="protein sequence ID" value="KKL68186.1"/>
    <property type="molecule type" value="Genomic_DNA"/>
</dbReference>
<reference evidence="3" key="1">
    <citation type="journal article" date="2015" name="Nature">
        <title>Complex archaea that bridge the gap between prokaryotes and eukaryotes.</title>
        <authorList>
            <person name="Spang A."/>
            <person name="Saw J.H."/>
            <person name="Jorgensen S.L."/>
            <person name="Zaremba-Niedzwiedzka K."/>
            <person name="Martijn J."/>
            <person name="Lind A.E."/>
            <person name="van Eijk R."/>
            <person name="Schleper C."/>
            <person name="Guy L."/>
            <person name="Ettema T.J."/>
        </authorList>
    </citation>
    <scope>NUCLEOTIDE SEQUENCE</scope>
</reference>
<name>A0A0F9EPJ1_9ZZZZ</name>
<dbReference type="Gene3D" id="3.40.50.720">
    <property type="entry name" value="NAD(P)-binding Rossmann-like Domain"/>
    <property type="match status" value="1"/>
</dbReference>
<organism evidence="3">
    <name type="scientific">marine sediment metagenome</name>
    <dbReference type="NCBI Taxonomy" id="412755"/>
    <lineage>
        <taxon>unclassified sequences</taxon>
        <taxon>metagenomes</taxon>
        <taxon>ecological metagenomes</taxon>
    </lineage>
</organism>
<gene>
    <name evidence="3" type="ORF">LCGC14_2127510</name>
</gene>
<evidence type="ECO:0000256" key="1">
    <source>
        <dbReference type="ARBA" id="ARBA00007637"/>
    </source>
</evidence>
<evidence type="ECO:0000313" key="3">
    <source>
        <dbReference type="EMBL" id="KKL68186.1"/>
    </source>
</evidence>
<dbReference type="InterPro" id="IPR036291">
    <property type="entry name" value="NAD(P)-bd_dom_sf"/>
</dbReference>
<dbReference type="Pfam" id="PF01370">
    <property type="entry name" value="Epimerase"/>
    <property type="match status" value="1"/>
</dbReference>
<protein>
    <recommendedName>
        <fullName evidence="2">NAD-dependent epimerase/dehydratase domain-containing protein</fullName>
    </recommendedName>
</protein>
<proteinExistence type="inferred from homology"/>
<comment type="similarity">
    <text evidence="1">Belongs to the NAD(P)-dependent epimerase/dehydratase family.</text>
</comment>
<sequence length="299" mass="33010">MRILVTGGAGFIGNPLVASLAKDRKNTISVLDGYVHGFPKKFPTKKNIESPLAGNIRILSHVAGALQKFTPDVIVHMAAHITRPEALGNFRECAEVNYVGTVNLLKACMDSKERPKKIVFTSSLAAVNTPGSHFGISKRASEQLLESLCGEMGISYTTMRLSEVYGVSASPTSDSEVHFLIDNMLSDRNIVVYGPNEHRDYMHVSDAVRAIELVVRSDEQVPMVEIGTGEPVVTKDLVKKLRELTKHSGKVRQTEDPRINIVSYVADISLAKEKFGFVCEKNFDEGLKELVNKRKKELK</sequence>